<keyword evidence="3" id="KW-1133">Transmembrane helix</keyword>
<feature type="compositionally biased region" description="Polar residues" evidence="2">
    <location>
        <begin position="647"/>
        <end position="656"/>
    </location>
</feature>
<dbReference type="PANTHER" id="PTHR11388">
    <property type="entry name" value="ORGANIC ANION TRANSPORTER"/>
    <property type="match status" value="1"/>
</dbReference>
<organism evidence="4 5">
    <name type="scientific">Nicrophorus vespilloides</name>
    <name type="common">Boreal carrion beetle</name>
    <dbReference type="NCBI Taxonomy" id="110193"/>
    <lineage>
        <taxon>Eukaryota</taxon>
        <taxon>Metazoa</taxon>
        <taxon>Ecdysozoa</taxon>
        <taxon>Arthropoda</taxon>
        <taxon>Hexapoda</taxon>
        <taxon>Insecta</taxon>
        <taxon>Pterygota</taxon>
        <taxon>Neoptera</taxon>
        <taxon>Endopterygota</taxon>
        <taxon>Coleoptera</taxon>
        <taxon>Polyphaga</taxon>
        <taxon>Staphyliniformia</taxon>
        <taxon>Silphidae</taxon>
        <taxon>Nicrophorinae</taxon>
        <taxon>Nicrophorus</taxon>
    </lineage>
</organism>
<feature type="transmembrane region" description="Helical" evidence="3">
    <location>
        <begin position="331"/>
        <end position="351"/>
    </location>
</feature>
<feature type="transmembrane region" description="Helical" evidence="3">
    <location>
        <begin position="128"/>
        <end position="147"/>
    </location>
</feature>
<keyword evidence="3" id="KW-0472">Membrane</keyword>
<dbReference type="Proteomes" id="UP000695000">
    <property type="component" value="Unplaced"/>
</dbReference>
<dbReference type="PANTHER" id="PTHR11388:SF158">
    <property type="entry name" value="ORGANIC ANION TRANSPORTING POLYPEPTIDE 33EB"/>
    <property type="match status" value="1"/>
</dbReference>
<feature type="region of interest" description="Disordered" evidence="2">
    <location>
        <begin position="631"/>
        <end position="669"/>
    </location>
</feature>
<feature type="transmembrane region" description="Helical" evidence="3">
    <location>
        <begin position="61"/>
        <end position="82"/>
    </location>
</feature>
<reference evidence="5" key="1">
    <citation type="submission" date="2025-08" db="UniProtKB">
        <authorList>
            <consortium name="RefSeq"/>
        </authorList>
    </citation>
    <scope>IDENTIFICATION</scope>
    <source>
        <tissue evidence="5">Whole Larva</tissue>
    </source>
</reference>
<gene>
    <name evidence="5" type="primary">LOC108560950</name>
</gene>
<evidence type="ECO:0000313" key="5">
    <source>
        <dbReference type="RefSeq" id="XP_017774173.1"/>
    </source>
</evidence>
<feature type="compositionally biased region" description="Basic and acidic residues" evidence="2">
    <location>
        <begin position="659"/>
        <end position="669"/>
    </location>
</feature>
<name>A0ABM1MHX3_NICVS</name>
<dbReference type="InterPro" id="IPR004156">
    <property type="entry name" value="OATP"/>
</dbReference>
<dbReference type="SUPFAM" id="SSF103473">
    <property type="entry name" value="MFS general substrate transporter"/>
    <property type="match status" value="1"/>
</dbReference>
<feature type="transmembrane region" description="Helical" evidence="3">
    <location>
        <begin position="229"/>
        <end position="253"/>
    </location>
</feature>
<keyword evidence="1" id="KW-1015">Disulfide bond</keyword>
<feature type="transmembrane region" description="Helical" evidence="3">
    <location>
        <begin position="259"/>
        <end position="282"/>
    </location>
</feature>
<feature type="transmembrane region" description="Helical" evidence="3">
    <location>
        <begin position="102"/>
        <end position="121"/>
    </location>
</feature>
<protein>
    <submittedName>
        <fullName evidence="5">Solute carrier organic anion transporter family member 2A1-like</fullName>
    </submittedName>
</protein>
<evidence type="ECO:0000256" key="2">
    <source>
        <dbReference type="SAM" id="MobiDB-lite"/>
    </source>
</evidence>
<dbReference type="InterPro" id="IPR036259">
    <property type="entry name" value="MFS_trans_sf"/>
</dbReference>
<dbReference type="Pfam" id="PF03137">
    <property type="entry name" value="OATP"/>
    <property type="match status" value="1"/>
</dbReference>
<evidence type="ECO:0000256" key="3">
    <source>
        <dbReference type="SAM" id="Phobius"/>
    </source>
</evidence>
<dbReference type="GeneID" id="108560950"/>
<accession>A0ABM1MHX3</accession>
<keyword evidence="4" id="KW-1185">Reference proteome</keyword>
<keyword evidence="3" id="KW-0812">Transmembrane</keyword>
<feature type="transmembrane region" description="Helical" evidence="3">
    <location>
        <begin position="587"/>
        <end position="610"/>
    </location>
</feature>
<proteinExistence type="predicted"/>
<dbReference type="CDD" id="cd17336">
    <property type="entry name" value="MFS_SLCO_OATP"/>
    <property type="match status" value="1"/>
</dbReference>
<sequence>MDFSHKTMIHPTRLMRSDSNANRAFSAPANINTGLEDDFDCGLKVLPCIGEKMGLKKFANVGVFIFLSAMLGLLQAIAFAYFKGTASVWSRQYNFNNEVTDWLIYSCDVFGGAFSLLISYWGNRIHRASWLGALSIFHAISAATLIIPELYHPGTAENPNVTQVALESGFCVKNSHQNQLAIDQDGSMYIALVLICIYQMLQSFTTVSFLTHGITYIDDHIGDLNKSPIIICILLLAYEIGKPIGSYLTWVPIVFNQKLFVSFAWLNVVILMFIVGFFITLFPRKLPCNIIKKAASTILDQTNNSEGSNNIPQIDTGFLATFRRVFINRIVILNAIAATLMSIAITNFSLLSNEFFRTRFVDTSSTRDYRSTLATGMNPGLIMQPITSSVVMMSGFIISKFKPGATYLATWNVAIYILIAMSFGSYGFLNCEEDVFNDYNRLQTYCNNGCNCNTRVFSPVCAGNKTYFSPCWAGCPDKTFTGCSCSNLPISEGSCNAEKCAYIKIFAQSSAVLTDGLLSSGIITHLLITLRAIPETDKALALGLHYTFIKLLPYVPFKIFYNLVKDSLCLTSDNDECHFYRDSFPTVLSSVTLTLMILAAAVALTLVFFVKDLSLYEVPEKEMKPIPLDRIDEQNEGEGDPMMRRGMNSSGGTLYSESDIDRGLRETEF</sequence>
<evidence type="ECO:0000313" key="4">
    <source>
        <dbReference type="Proteomes" id="UP000695000"/>
    </source>
</evidence>
<feature type="transmembrane region" description="Helical" evidence="3">
    <location>
        <begin position="188"/>
        <end position="217"/>
    </location>
</feature>
<feature type="transmembrane region" description="Helical" evidence="3">
    <location>
        <begin position="405"/>
        <end position="429"/>
    </location>
</feature>
<dbReference type="RefSeq" id="XP_017774173.1">
    <property type="nucleotide sequence ID" value="XM_017918684.1"/>
</dbReference>
<evidence type="ECO:0000256" key="1">
    <source>
        <dbReference type="ARBA" id="ARBA00023157"/>
    </source>
</evidence>